<proteinExistence type="predicted"/>
<dbReference type="GO" id="GO:0003677">
    <property type="term" value="F:DNA binding"/>
    <property type="evidence" value="ECO:0007669"/>
    <property type="project" value="InterPro"/>
</dbReference>
<sequence>MSRPAMARVPDERTLTELDHVRLLRLLGRDPHADAPTAAHDSLEEVLDASTLQPARAVEPDLVTMGSRLELQDLATAQRSELTLSYPADADPANGRISVLSPVGCAVLGLRVGGTARWRTPSGETRAAAVVAVHFQPEASGQLEL</sequence>
<keyword evidence="2" id="KW-0418">Kinase</keyword>
<evidence type="ECO:0000313" key="2">
    <source>
        <dbReference type="EMBL" id="GAP38348.1"/>
    </source>
</evidence>
<dbReference type="SUPFAM" id="SSF54534">
    <property type="entry name" value="FKBP-like"/>
    <property type="match status" value="1"/>
</dbReference>
<keyword evidence="2" id="KW-0808">Transferase</keyword>
<dbReference type="PANTHER" id="PTHR30437:SF5">
    <property type="entry name" value="REGULATOR OF NUCLEOSIDE DIPHOSPHATE KINASE"/>
    <property type="match status" value="1"/>
</dbReference>
<reference evidence="2 3" key="2">
    <citation type="journal article" date="2016" name="Science">
        <title>A bacterium that degrades and assimilates poly(ethylene terephthalate).</title>
        <authorList>
            <person name="Yoshida S."/>
            <person name="Hiraga K."/>
            <person name="Takehana T."/>
            <person name="Taniguchi I."/>
            <person name="Yamaji H."/>
            <person name="Maeda Y."/>
            <person name="Toyohara K."/>
            <person name="Miyamoto K."/>
            <person name="Kimura Y."/>
            <person name="Oda K."/>
        </authorList>
    </citation>
    <scope>NUCLEOTIDE SEQUENCE [LARGE SCALE GENOMIC DNA]</scope>
    <source>
        <strain evidence="3">NBRC 110686 / TISTR 2288 / 201-F6</strain>
    </source>
</reference>
<dbReference type="GO" id="GO:0070063">
    <property type="term" value="F:RNA polymerase binding"/>
    <property type="evidence" value="ECO:0007669"/>
    <property type="project" value="InterPro"/>
</dbReference>
<name>A0A0K8P6R3_PISS1</name>
<dbReference type="InterPro" id="IPR001437">
    <property type="entry name" value="Tscrpt_elong_fac_GreA/B_C"/>
</dbReference>
<comment type="caution">
    <text evidence="2">The sequence shown here is derived from an EMBL/GenBank/DDBJ whole genome shotgun (WGS) entry which is preliminary data.</text>
</comment>
<accession>A0A0K8P6R3</accession>
<gene>
    <name evidence="2" type="ORF">ISF6_4806</name>
</gene>
<dbReference type="InterPro" id="IPR023459">
    <property type="entry name" value="Tscrpt_elong_fac_GreA/B_fam"/>
</dbReference>
<dbReference type="GO" id="GO:0032784">
    <property type="term" value="P:regulation of DNA-templated transcription elongation"/>
    <property type="evidence" value="ECO:0007669"/>
    <property type="project" value="InterPro"/>
</dbReference>
<evidence type="ECO:0000259" key="1">
    <source>
        <dbReference type="Pfam" id="PF01272"/>
    </source>
</evidence>
<evidence type="ECO:0000313" key="3">
    <source>
        <dbReference type="Proteomes" id="UP000037660"/>
    </source>
</evidence>
<feature type="domain" description="Transcription elongation factor GreA/GreB C-terminal" evidence="1">
    <location>
        <begin position="61"/>
        <end position="134"/>
    </location>
</feature>
<organism evidence="2 3">
    <name type="scientific">Piscinibacter sakaiensis</name>
    <name type="common">Ideonella sakaiensis</name>
    <dbReference type="NCBI Taxonomy" id="1547922"/>
    <lineage>
        <taxon>Bacteria</taxon>
        <taxon>Pseudomonadati</taxon>
        <taxon>Pseudomonadota</taxon>
        <taxon>Betaproteobacteria</taxon>
        <taxon>Burkholderiales</taxon>
        <taxon>Sphaerotilaceae</taxon>
        <taxon>Piscinibacter</taxon>
    </lineage>
</organism>
<dbReference type="AlphaFoldDB" id="A0A0K8P6R3"/>
<dbReference type="Pfam" id="PF01272">
    <property type="entry name" value="GreA_GreB"/>
    <property type="match status" value="1"/>
</dbReference>
<dbReference type="InterPro" id="IPR036953">
    <property type="entry name" value="GreA/GreB_C_sf"/>
</dbReference>
<dbReference type="STRING" id="1547922.ISF6_4806"/>
<dbReference type="PANTHER" id="PTHR30437">
    <property type="entry name" value="TRANSCRIPTION ELONGATION FACTOR GREA"/>
    <property type="match status" value="1"/>
</dbReference>
<dbReference type="EMBL" id="BBYR01000073">
    <property type="protein sequence ID" value="GAP38348.1"/>
    <property type="molecule type" value="Genomic_DNA"/>
</dbReference>
<keyword evidence="3" id="KW-1185">Reference proteome</keyword>
<reference evidence="3" key="1">
    <citation type="submission" date="2015-07" db="EMBL/GenBank/DDBJ databases">
        <title>Discovery of a poly(ethylene terephthalate assimilation.</title>
        <authorList>
            <person name="Yoshida S."/>
            <person name="Hiraga K."/>
            <person name="Takehana T."/>
            <person name="Taniguchi I."/>
            <person name="Yamaji H."/>
            <person name="Maeda Y."/>
            <person name="Toyohara K."/>
            <person name="Miyamoto K."/>
            <person name="Kimura Y."/>
            <person name="Oda K."/>
        </authorList>
    </citation>
    <scope>NUCLEOTIDE SEQUENCE [LARGE SCALE GENOMIC DNA]</scope>
    <source>
        <strain evidence="3">NBRC 110686 / TISTR 2288 / 201-F6</strain>
    </source>
</reference>
<dbReference type="RefSeq" id="WP_231638239.1">
    <property type="nucleotide sequence ID" value="NZ_BBYR01000073.1"/>
</dbReference>
<dbReference type="GO" id="GO:0006354">
    <property type="term" value="P:DNA-templated transcription elongation"/>
    <property type="evidence" value="ECO:0007669"/>
    <property type="project" value="TreeGrafter"/>
</dbReference>
<dbReference type="Gene3D" id="3.10.50.30">
    <property type="entry name" value="Transcription elongation factor, GreA/GreB, C-terminal domain"/>
    <property type="match status" value="1"/>
</dbReference>
<dbReference type="GO" id="GO:0016301">
    <property type="term" value="F:kinase activity"/>
    <property type="evidence" value="ECO:0007669"/>
    <property type="project" value="UniProtKB-KW"/>
</dbReference>
<dbReference type="Proteomes" id="UP000037660">
    <property type="component" value="Unassembled WGS sequence"/>
</dbReference>
<protein>
    <submittedName>
        <fullName evidence="2">Regulator of nucleoside diphosphate kinase</fullName>
    </submittedName>
</protein>